<sequence>MKILLLAFISVLPLVSSGLEELEYFQEKHDKSFEGINPLDTYKDPDQFYTAIAKNLGVHTIAFDAVRNEYGWEKKENEIFQAIVRRSTGLWVIMVYRLEFSPETKKTKMESMVTRWVKIDDELKVIYCGKEQNETNNQNKSVDVTP</sequence>
<name>A0A8J3DFT5_9BACT</name>
<dbReference type="RefSeq" id="WP_189511846.1">
    <property type="nucleotide sequence ID" value="NZ_BMXG01000003.1"/>
</dbReference>
<proteinExistence type="predicted"/>
<organism evidence="1 2">
    <name type="scientific">Cerasicoccus arenae</name>
    <dbReference type="NCBI Taxonomy" id="424488"/>
    <lineage>
        <taxon>Bacteria</taxon>
        <taxon>Pseudomonadati</taxon>
        <taxon>Verrucomicrobiota</taxon>
        <taxon>Opitutia</taxon>
        <taxon>Puniceicoccales</taxon>
        <taxon>Cerasicoccaceae</taxon>
        <taxon>Cerasicoccus</taxon>
    </lineage>
</organism>
<protein>
    <submittedName>
        <fullName evidence="1">Uncharacterized protein</fullName>
    </submittedName>
</protein>
<reference evidence="1" key="2">
    <citation type="submission" date="2020-09" db="EMBL/GenBank/DDBJ databases">
        <authorList>
            <person name="Sun Q."/>
            <person name="Kim S."/>
        </authorList>
    </citation>
    <scope>NUCLEOTIDE SEQUENCE</scope>
    <source>
        <strain evidence="1">KCTC 12870</strain>
    </source>
</reference>
<evidence type="ECO:0000313" key="1">
    <source>
        <dbReference type="EMBL" id="GHB93775.1"/>
    </source>
</evidence>
<accession>A0A8J3DFT5</accession>
<reference evidence="1" key="1">
    <citation type="journal article" date="2014" name="Int. J. Syst. Evol. Microbiol.">
        <title>Complete genome sequence of Corynebacterium casei LMG S-19264T (=DSM 44701T), isolated from a smear-ripened cheese.</title>
        <authorList>
            <consortium name="US DOE Joint Genome Institute (JGI-PGF)"/>
            <person name="Walter F."/>
            <person name="Albersmeier A."/>
            <person name="Kalinowski J."/>
            <person name="Ruckert C."/>
        </authorList>
    </citation>
    <scope>NUCLEOTIDE SEQUENCE</scope>
    <source>
        <strain evidence="1">KCTC 12870</strain>
    </source>
</reference>
<dbReference type="Proteomes" id="UP000642829">
    <property type="component" value="Unassembled WGS sequence"/>
</dbReference>
<dbReference type="AlphaFoldDB" id="A0A8J3DFT5"/>
<dbReference type="EMBL" id="BMXG01000003">
    <property type="protein sequence ID" value="GHB93775.1"/>
    <property type="molecule type" value="Genomic_DNA"/>
</dbReference>
<gene>
    <name evidence="1" type="ORF">GCM10007047_06630</name>
</gene>
<evidence type="ECO:0000313" key="2">
    <source>
        <dbReference type="Proteomes" id="UP000642829"/>
    </source>
</evidence>
<comment type="caution">
    <text evidence="1">The sequence shown here is derived from an EMBL/GenBank/DDBJ whole genome shotgun (WGS) entry which is preliminary data.</text>
</comment>
<keyword evidence="2" id="KW-1185">Reference proteome</keyword>